<dbReference type="AlphaFoldDB" id="A0AAW6E1V9"/>
<reference evidence="1" key="1">
    <citation type="submission" date="2023-01" db="EMBL/GenBank/DDBJ databases">
        <title>Human gut microbiome strain richness.</title>
        <authorList>
            <person name="Chen-Liaw A."/>
        </authorList>
    </citation>
    <scope>NUCLEOTIDE SEQUENCE</scope>
    <source>
        <strain evidence="1">D59st1_B8_D59t2_181005</strain>
    </source>
</reference>
<accession>A0AAW6E1V9</accession>
<evidence type="ECO:0000313" key="1">
    <source>
        <dbReference type="EMBL" id="MDB8741034.1"/>
    </source>
</evidence>
<comment type="caution">
    <text evidence="1">The sequence shown here is derived from an EMBL/GenBank/DDBJ whole genome shotgun (WGS) entry which is preliminary data.</text>
</comment>
<evidence type="ECO:0008006" key="3">
    <source>
        <dbReference type="Google" id="ProtNLM"/>
    </source>
</evidence>
<dbReference type="Proteomes" id="UP001211421">
    <property type="component" value="Unassembled WGS sequence"/>
</dbReference>
<evidence type="ECO:0000313" key="2">
    <source>
        <dbReference type="Proteomes" id="UP001211421"/>
    </source>
</evidence>
<gene>
    <name evidence="1" type="ORF">PNV70_02970</name>
</gene>
<dbReference type="RefSeq" id="WP_195551075.1">
    <property type="nucleotide sequence ID" value="NZ_DAVZMI010000122.1"/>
</dbReference>
<organism evidence="1 2">
    <name type="scientific">Ruminococcus bicirculans</name>
    <name type="common">ex Wegman et al. 2014</name>
    <dbReference type="NCBI Taxonomy" id="1160721"/>
    <lineage>
        <taxon>Bacteria</taxon>
        <taxon>Bacillati</taxon>
        <taxon>Bacillota</taxon>
        <taxon>Clostridia</taxon>
        <taxon>Eubacteriales</taxon>
        <taxon>Oscillospiraceae</taxon>
        <taxon>Ruminococcus</taxon>
    </lineage>
</organism>
<dbReference type="EMBL" id="JAQMLS010000002">
    <property type="protein sequence ID" value="MDB8741034.1"/>
    <property type="molecule type" value="Genomic_DNA"/>
</dbReference>
<sequence length="85" mass="10370">MIKLYKIECIAKDKKETLVSTYKTMEECMGYVNDYARNRGSMYMRFWQNQDGSINIDYGSHYNFFLLKPTCKKYEYEITKWLFDK</sequence>
<protein>
    <recommendedName>
        <fullName evidence="3">Phage protein</fullName>
    </recommendedName>
</protein>
<proteinExistence type="predicted"/>
<name>A0AAW6E1V9_9FIRM</name>